<protein>
    <submittedName>
        <fullName evidence="2">Uncharacterized protein</fullName>
    </submittedName>
</protein>
<dbReference type="STRING" id="1348612.A0A397J3D7"/>
<evidence type="ECO:0000313" key="2">
    <source>
        <dbReference type="EMBL" id="RHZ79593.1"/>
    </source>
</evidence>
<organism evidence="2 3">
    <name type="scientific">Diversispora epigaea</name>
    <dbReference type="NCBI Taxonomy" id="1348612"/>
    <lineage>
        <taxon>Eukaryota</taxon>
        <taxon>Fungi</taxon>
        <taxon>Fungi incertae sedis</taxon>
        <taxon>Mucoromycota</taxon>
        <taxon>Glomeromycotina</taxon>
        <taxon>Glomeromycetes</taxon>
        <taxon>Diversisporales</taxon>
        <taxon>Diversisporaceae</taxon>
        <taxon>Diversispora</taxon>
    </lineage>
</organism>
<dbReference type="EMBL" id="PQFF01000135">
    <property type="protein sequence ID" value="RHZ79593.1"/>
    <property type="molecule type" value="Genomic_DNA"/>
</dbReference>
<dbReference type="OrthoDB" id="2358320at2759"/>
<evidence type="ECO:0000313" key="3">
    <source>
        <dbReference type="Proteomes" id="UP000266861"/>
    </source>
</evidence>
<gene>
    <name evidence="2" type="ORF">Glove_144g62</name>
</gene>
<proteinExistence type="predicted"/>
<keyword evidence="3" id="KW-1185">Reference proteome</keyword>
<dbReference type="Proteomes" id="UP000266861">
    <property type="component" value="Unassembled WGS sequence"/>
</dbReference>
<name>A0A397J3D7_9GLOM</name>
<accession>A0A397J3D7</accession>
<dbReference type="AlphaFoldDB" id="A0A397J3D7"/>
<feature type="region of interest" description="Disordered" evidence="1">
    <location>
        <begin position="114"/>
        <end position="134"/>
    </location>
</feature>
<reference evidence="2 3" key="1">
    <citation type="submission" date="2018-08" db="EMBL/GenBank/DDBJ databases">
        <title>Genome and evolution of the arbuscular mycorrhizal fungus Diversispora epigaea (formerly Glomus versiforme) and its bacterial endosymbionts.</title>
        <authorList>
            <person name="Sun X."/>
            <person name="Fei Z."/>
            <person name="Harrison M."/>
        </authorList>
    </citation>
    <scope>NUCLEOTIDE SEQUENCE [LARGE SCALE GENOMIC DNA]</scope>
    <source>
        <strain evidence="2 3">IT104</strain>
    </source>
</reference>
<comment type="caution">
    <text evidence="2">The sequence shown here is derived from an EMBL/GenBank/DDBJ whole genome shotgun (WGS) entry which is preliminary data.</text>
</comment>
<sequence>MIGMSPAEARKKKHVYRLASKPRKGPMGFDEEKLPFHVFVKYLLKPGELEGGRRRVTDMNWSPQIYRIKERLVQKNQPILYWIIDDNEYSPEKSFVCEQLLVIPHNTELPPQWVLQSKPEGQSKDHGSSNLLKN</sequence>
<evidence type="ECO:0000256" key="1">
    <source>
        <dbReference type="SAM" id="MobiDB-lite"/>
    </source>
</evidence>